<dbReference type="GO" id="GO:0030170">
    <property type="term" value="F:pyridoxal phosphate binding"/>
    <property type="evidence" value="ECO:0007669"/>
    <property type="project" value="InterPro"/>
</dbReference>
<dbReference type="PROSITE" id="PS50949">
    <property type="entry name" value="HTH_GNTR"/>
    <property type="match status" value="1"/>
</dbReference>
<dbReference type="InterPro" id="IPR036388">
    <property type="entry name" value="WH-like_DNA-bd_sf"/>
</dbReference>
<sequence length="485" mass="52061">MSLVYSAQRLERELGRWRSTGASPTVYRALADRIRLLLLDGRLPSGTRLPAERELATTLHVSRTTVTGAYATLRAAGYLTSVRGSGSVLSLQRTTPEPVHRDGVTAPTAAESLRWDLSQSAPPAYAGLAAAYREALEALPGYMPDAGLDLGGLPELRAAVARHFQDRGVPTAPDQVMITLGAQHGLRLVAEHLHLPGGRVLIEQPTYPHAVDTFRALKARLLAAPVDVNGTDVEAVVELLRARRPPLAYLMPDFQNPTGSSLTDEDRARIALAARSAGTVVIADETTAMLDLDRGPRTPLAAYGEQIVSIGSLSKTAWGGMRVGWIRGRRELLESIRLQRRSIDLGTPILEQLTAAVLLRDERTMVTARIEQLRAQRDALLAGLATRFPGWTLPPAPGGLSLWVGLGELSSSALTLAARAEAITLVPGPRFGLDGAFERFIRLPAVVPLPEIEPVLTALAAAARRVEDESPSRHRSAGASDTTVV</sequence>
<dbReference type="InterPro" id="IPR015421">
    <property type="entry name" value="PyrdxlP-dep_Trfase_major"/>
</dbReference>
<organism evidence="7 8">
    <name type="scientific">Tersicoccus phoenicis</name>
    <dbReference type="NCBI Taxonomy" id="554083"/>
    <lineage>
        <taxon>Bacteria</taxon>
        <taxon>Bacillati</taxon>
        <taxon>Actinomycetota</taxon>
        <taxon>Actinomycetes</taxon>
        <taxon>Micrococcales</taxon>
        <taxon>Micrococcaceae</taxon>
        <taxon>Tersicoccus</taxon>
    </lineage>
</organism>
<dbReference type="CDD" id="cd07377">
    <property type="entry name" value="WHTH_GntR"/>
    <property type="match status" value="1"/>
</dbReference>
<dbReference type="AlphaFoldDB" id="A0A1R1LL17"/>
<reference evidence="7 8" key="1">
    <citation type="submission" date="2016-12" db="EMBL/GenBank/DDBJ databases">
        <title>Draft genome of Tersicoccus phoenicis 1P05MA.</title>
        <authorList>
            <person name="Nakajima Y."/>
            <person name="Yoshizawa S."/>
            <person name="Nakamura K."/>
            <person name="Ogura Y."/>
            <person name="Hayashi T."/>
            <person name="Kogure K."/>
        </authorList>
    </citation>
    <scope>NUCLEOTIDE SEQUENCE [LARGE SCALE GENOMIC DNA]</scope>
    <source>
        <strain evidence="7 8">1p05MA</strain>
    </source>
</reference>
<name>A0A1R1LL17_9MICC</name>
<proteinExistence type="inferred from homology"/>
<dbReference type="InterPro" id="IPR004839">
    <property type="entry name" value="Aminotransferase_I/II_large"/>
</dbReference>
<keyword evidence="8" id="KW-1185">Reference proteome</keyword>
<comment type="similarity">
    <text evidence="1">In the C-terminal section; belongs to the class-I pyridoxal-phosphate-dependent aminotransferase family.</text>
</comment>
<dbReference type="RefSeq" id="WP_076701403.1">
    <property type="nucleotide sequence ID" value="NZ_MRDE01000010.1"/>
</dbReference>
<keyword evidence="2" id="KW-0663">Pyridoxal phosphate</keyword>
<evidence type="ECO:0000256" key="5">
    <source>
        <dbReference type="ARBA" id="ARBA00023163"/>
    </source>
</evidence>
<evidence type="ECO:0000259" key="6">
    <source>
        <dbReference type="PROSITE" id="PS50949"/>
    </source>
</evidence>
<keyword evidence="5" id="KW-0804">Transcription</keyword>
<dbReference type="Gene3D" id="3.90.1150.10">
    <property type="entry name" value="Aspartate Aminotransferase, domain 1"/>
    <property type="match status" value="1"/>
</dbReference>
<dbReference type="EMBL" id="MRDE01000010">
    <property type="protein sequence ID" value="OMH28166.1"/>
    <property type="molecule type" value="Genomic_DNA"/>
</dbReference>
<dbReference type="SMART" id="SM00345">
    <property type="entry name" value="HTH_GNTR"/>
    <property type="match status" value="1"/>
</dbReference>
<dbReference type="PANTHER" id="PTHR46577">
    <property type="entry name" value="HTH-TYPE TRANSCRIPTIONAL REGULATORY PROTEIN GABR"/>
    <property type="match status" value="1"/>
</dbReference>
<dbReference type="InterPro" id="IPR000524">
    <property type="entry name" value="Tscrpt_reg_HTH_GntR"/>
</dbReference>
<evidence type="ECO:0000256" key="4">
    <source>
        <dbReference type="ARBA" id="ARBA00023125"/>
    </source>
</evidence>
<dbReference type="GO" id="GO:0003677">
    <property type="term" value="F:DNA binding"/>
    <property type="evidence" value="ECO:0007669"/>
    <property type="project" value="UniProtKB-KW"/>
</dbReference>
<evidence type="ECO:0000256" key="2">
    <source>
        <dbReference type="ARBA" id="ARBA00022898"/>
    </source>
</evidence>
<evidence type="ECO:0000256" key="3">
    <source>
        <dbReference type="ARBA" id="ARBA00023015"/>
    </source>
</evidence>
<dbReference type="SUPFAM" id="SSF53383">
    <property type="entry name" value="PLP-dependent transferases"/>
    <property type="match status" value="1"/>
</dbReference>
<dbReference type="SUPFAM" id="SSF46785">
    <property type="entry name" value="Winged helix' DNA-binding domain"/>
    <property type="match status" value="1"/>
</dbReference>
<dbReference type="Proteomes" id="UP000187085">
    <property type="component" value="Unassembled WGS sequence"/>
</dbReference>
<accession>A0A1R1LL17</accession>
<dbReference type="Gene3D" id="1.10.10.10">
    <property type="entry name" value="Winged helix-like DNA-binding domain superfamily/Winged helix DNA-binding domain"/>
    <property type="match status" value="1"/>
</dbReference>
<dbReference type="OrthoDB" id="199743at2"/>
<dbReference type="Gene3D" id="3.40.640.10">
    <property type="entry name" value="Type I PLP-dependent aspartate aminotransferase-like (Major domain)"/>
    <property type="match status" value="1"/>
</dbReference>
<keyword evidence="3" id="KW-0805">Transcription regulation</keyword>
<dbReference type="STRING" id="554083.BKD30_02200"/>
<dbReference type="CDD" id="cd00609">
    <property type="entry name" value="AAT_like"/>
    <property type="match status" value="1"/>
</dbReference>
<feature type="domain" description="HTH gntR-type" evidence="6">
    <location>
        <begin position="24"/>
        <end position="92"/>
    </location>
</feature>
<comment type="caution">
    <text evidence="7">The sequence shown here is derived from an EMBL/GenBank/DDBJ whole genome shotgun (WGS) entry which is preliminary data.</text>
</comment>
<gene>
    <name evidence="7" type="ORF">BKD30_02200</name>
</gene>
<dbReference type="Pfam" id="PF00155">
    <property type="entry name" value="Aminotran_1_2"/>
    <property type="match status" value="1"/>
</dbReference>
<dbReference type="InterPro" id="IPR051446">
    <property type="entry name" value="HTH_trans_reg/aminotransferase"/>
</dbReference>
<dbReference type="InterPro" id="IPR015424">
    <property type="entry name" value="PyrdxlP-dep_Trfase"/>
</dbReference>
<evidence type="ECO:0000256" key="1">
    <source>
        <dbReference type="ARBA" id="ARBA00005384"/>
    </source>
</evidence>
<dbReference type="InterPro" id="IPR015422">
    <property type="entry name" value="PyrdxlP-dep_Trfase_small"/>
</dbReference>
<evidence type="ECO:0000313" key="7">
    <source>
        <dbReference type="EMBL" id="OMH28166.1"/>
    </source>
</evidence>
<dbReference type="PANTHER" id="PTHR46577:SF1">
    <property type="entry name" value="HTH-TYPE TRANSCRIPTIONAL REGULATORY PROTEIN GABR"/>
    <property type="match status" value="1"/>
</dbReference>
<dbReference type="InterPro" id="IPR036390">
    <property type="entry name" value="WH_DNA-bd_sf"/>
</dbReference>
<dbReference type="PRINTS" id="PR00035">
    <property type="entry name" value="HTHGNTR"/>
</dbReference>
<keyword evidence="4" id="KW-0238">DNA-binding</keyword>
<evidence type="ECO:0000313" key="8">
    <source>
        <dbReference type="Proteomes" id="UP000187085"/>
    </source>
</evidence>
<dbReference type="GO" id="GO:0003700">
    <property type="term" value="F:DNA-binding transcription factor activity"/>
    <property type="evidence" value="ECO:0007669"/>
    <property type="project" value="InterPro"/>
</dbReference>
<dbReference type="Pfam" id="PF00392">
    <property type="entry name" value="GntR"/>
    <property type="match status" value="1"/>
</dbReference>
<protein>
    <submittedName>
        <fullName evidence="7">Transcriptional regulator</fullName>
    </submittedName>
</protein>